<dbReference type="RefSeq" id="WP_096350034.1">
    <property type="nucleotide sequence ID" value="NZ_AP017313.1"/>
</dbReference>
<evidence type="ECO:0000313" key="2">
    <source>
        <dbReference type="EMBL" id="BAU52745.1"/>
    </source>
</evidence>
<accession>A0A110B105</accession>
<evidence type="ECO:0000313" key="3">
    <source>
        <dbReference type="Proteomes" id="UP000218263"/>
    </source>
</evidence>
<proteinExistence type="predicted"/>
<dbReference type="OrthoDB" id="787262at2"/>
<reference evidence="2 3" key="1">
    <citation type="submission" date="2015-12" db="EMBL/GenBank/DDBJ databases">
        <title>Genome sequence of Mucilaginibacter gotjawali.</title>
        <authorList>
            <person name="Lee J.S."/>
            <person name="Lee K.C."/>
            <person name="Kim K.K."/>
            <person name="Lee B.W."/>
        </authorList>
    </citation>
    <scope>NUCLEOTIDE SEQUENCE [LARGE SCALE GENOMIC DNA]</scope>
    <source>
        <strain evidence="2 3">SA3-7</strain>
    </source>
</reference>
<protein>
    <submittedName>
        <fullName evidence="2">Uncharacterized protein</fullName>
    </submittedName>
</protein>
<dbReference type="KEGG" id="mgot:MgSA37_00908"/>
<sequence>MHKTSATRYITTSLVLLFTFILMFAARCNSKFRKMESDRENEKAIKAAAANRTKNLLKTIQGIPFTEVKRRFDNGLSFSPVGFQLVPEWRITFPSVDSVTIFSPKKNRFLNAPVMFDHDSIFNVAWAWLKLTYIKKDSIQFMVLHVHDNIIDDEKVHVFMTFYTNDYIKNVLHSDTLKLWRPSRKDTLYIKDKTMLAGKIPDSAFACTQPAVLVSKSKYVTVKKRQYPTKLMAANHTIPIFRQLMIL</sequence>
<dbReference type="Proteomes" id="UP000218263">
    <property type="component" value="Chromosome"/>
</dbReference>
<keyword evidence="1" id="KW-1133">Transmembrane helix</keyword>
<keyword evidence="1" id="KW-0812">Transmembrane</keyword>
<organism evidence="2 3">
    <name type="scientific">Mucilaginibacter gotjawali</name>
    <dbReference type="NCBI Taxonomy" id="1550579"/>
    <lineage>
        <taxon>Bacteria</taxon>
        <taxon>Pseudomonadati</taxon>
        <taxon>Bacteroidota</taxon>
        <taxon>Sphingobacteriia</taxon>
        <taxon>Sphingobacteriales</taxon>
        <taxon>Sphingobacteriaceae</taxon>
        <taxon>Mucilaginibacter</taxon>
    </lineage>
</organism>
<dbReference type="AlphaFoldDB" id="A0A110B105"/>
<keyword evidence="1" id="KW-0472">Membrane</keyword>
<feature type="transmembrane region" description="Helical" evidence="1">
    <location>
        <begin position="6"/>
        <end position="26"/>
    </location>
</feature>
<evidence type="ECO:0000256" key="1">
    <source>
        <dbReference type="SAM" id="Phobius"/>
    </source>
</evidence>
<keyword evidence="3" id="KW-1185">Reference proteome</keyword>
<name>A0A110B105_9SPHI</name>
<dbReference type="EMBL" id="AP017313">
    <property type="protein sequence ID" value="BAU52745.1"/>
    <property type="molecule type" value="Genomic_DNA"/>
</dbReference>
<gene>
    <name evidence="2" type="ORF">MgSA37_00908</name>
</gene>